<dbReference type="GO" id="GO:0006310">
    <property type="term" value="P:DNA recombination"/>
    <property type="evidence" value="ECO:0007669"/>
    <property type="project" value="InterPro"/>
</dbReference>
<name>A0A926VB81_9CYAN</name>
<gene>
    <name evidence="1" type="ORF">H6G03_05765</name>
</gene>
<dbReference type="SUPFAM" id="SSF103084">
    <property type="entry name" value="Holliday junction resolvase RusA"/>
    <property type="match status" value="1"/>
</dbReference>
<dbReference type="AlphaFoldDB" id="A0A926VB81"/>
<evidence type="ECO:0000313" key="2">
    <source>
        <dbReference type="Proteomes" id="UP000641646"/>
    </source>
</evidence>
<evidence type="ECO:0000313" key="1">
    <source>
        <dbReference type="EMBL" id="MBD2180613.1"/>
    </source>
</evidence>
<dbReference type="Proteomes" id="UP000641646">
    <property type="component" value="Unassembled WGS sequence"/>
</dbReference>
<dbReference type="GO" id="GO:0006281">
    <property type="term" value="P:DNA repair"/>
    <property type="evidence" value="ECO:0007669"/>
    <property type="project" value="InterPro"/>
</dbReference>
<accession>A0A926VB81</accession>
<reference evidence="1" key="2">
    <citation type="submission" date="2020-08" db="EMBL/GenBank/DDBJ databases">
        <authorList>
            <person name="Chen M."/>
            <person name="Teng W."/>
            <person name="Zhao L."/>
            <person name="Hu C."/>
            <person name="Zhou Y."/>
            <person name="Han B."/>
            <person name="Song L."/>
            <person name="Shu W."/>
        </authorList>
    </citation>
    <scope>NUCLEOTIDE SEQUENCE</scope>
    <source>
        <strain evidence="1">FACHB-1375</strain>
    </source>
</reference>
<dbReference type="Gene3D" id="3.30.1330.70">
    <property type="entry name" value="Holliday junction resolvase RusA"/>
    <property type="match status" value="1"/>
</dbReference>
<dbReference type="EMBL" id="JACJPW010000010">
    <property type="protein sequence ID" value="MBD2180613.1"/>
    <property type="molecule type" value="Genomic_DNA"/>
</dbReference>
<dbReference type="GO" id="GO:0000287">
    <property type="term" value="F:magnesium ion binding"/>
    <property type="evidence" value="ECO:0007669"/>
    <property type="project" value="InterPro"/>
</dbReference>
<proteinExistence type="predicted"/>
<protein>
    <submittedName>
        <fullName evidence="1">RusA family crossover junction endodeoxyribonuclease</fullName>
    </submittedName>
</protein>
<comment type="caution">
    <text evidence="1">The sequence shown here is derived from an EMBL/GenBank/DDBJ whole genome shotgun (WGS) entry which is preliminary data.</text>
</comment>
<reference evidence="1" key="1">
    <citation type="journal article" date="2015" name="ISME J.">
        <title>Draft Genome Sequence of Streptomyces incarnatus NRRL8089, which Produces the Nucleoside Antibiotic Sinefungin.</title>
        <authorList>
            <person name="Oshima K."/>
            <person name="Hattori M."/>
            <person name="Shimizu H."/>
            <person name="Fukuda K."/>
            <person name="Nemoto M."/>
            <person name="Inagaki K."/>
            <person name="Tamura T."/>
        </authorList>
    </citation>
    <scope>NUCLEOTIDE SEQUENCE</scope>
    <source>
        <strain evidence="1">FACHB-1375</strain>
    </source>
</reference>
<sequence>MSKLRPRFGKGAAFLHPNYRNWKNAAVSQISWQLKCNCQIFDIENCMISPWPLAELPISPAKVSVLFVGAQRGDCDNRLGSILDCLVTSGILANDTARHNPIGKYETVTCRVRKGALVIVEPATVEKFHPQMLLTWGR</sequence>
<keyword evidence="2" id="KW-1185">Reference proteome</keyword>
<organism evidence="1 2">
    <name type="scientific">Aerosakkonema funiforme FACHB-1375</name>
    <dbReference type="NCBI Taxonomy" id="2949571"/>
    <lineage>
        <taxon>Bacteria</taxon>
        <taxon>Bacillati</taxon>
        <taxon>Cyanobacteriota</taxon>
        <taxon>Cyanophyceae</taxon>
        <taxon>Oscillatoriophycideae</taxon>
        <taxon>Aerosakkonematales</taxon>
        <taxon>Aerosakkonemataceae</taxon>
        <taxon>Aerosakkonema</taxon>
    </lineage>
</organism>
<dbReference type="InterPro" id="IPR036614">
    <property type="entry name" value="RusA-like_sf"/>
</dbReference>